<feature type="transmembrane region" description="Helical" evidence="24">
    <location>
        <begin position="1094"/>
        <end position="1113"/>
    </location>
</feature>
<comment type="subcellular location">
    <subcellularLocation>
        <location evidence="3">Cell membrane</location>
        <topology evidence="3">Multi-pass membrane protein</topology>
    </subcellularLocation>
    <subcellularLocation>
        <location evidence="2">Cell projection</location>
    </subcellularLocation>
    <subcellularLocation>
        <location evidence="1">Cytoplasm</location>
        <location evidence="1">Cytoskeleton</location>
    </subcellularLocation>
</comment>
<dbReference type="PANTHER" id="PTHR46256:SF3">
    <property type="entry name" value="MYOSIN MOTOR DOMAIN-CONTAINING PROTEIN"/>
    <property type="match status" value="1"/>
</dbReference>
<name>A0A8B6CQH0_MYTGA</name>
<dbReference type="GO" id="GO:0042995">
    <property type="term" value="C:cell projection"/>
    <property type="evidence" value="ECO:0007669"/>
    <property type="project" value="UniProtKB-SubCell"/>
</dbReference>
<dbReference type="GO" id="GO:0003779">
    <property type="term" value="F:actin binding"/>
    <property type="evidence" value="ECO:0007669"/>
    <property type="project" value="UniProtKB-KW"/>
</dbReference>
<proteinExistence type="inferred from homology"/>
<evidence type="ECO:0000313" key="26">
    <source>
        <dbReference type="EMBL" id="VDI08202.1"/>
    </source>
</evidence>
<comment type="similarity">
    <text evidence="22">Belongs to the TRAFAC class myosin-kinesin ATPase superfamily. Myosin family.</text>
</comment>
<dbReference type="GO" id="GO:0030832">
    <property type="term" value="P:regulation of actin filament length"/>
    <property type="evidence" value="ECO:0007669"/>
    <property type="project" value="TreeGrafter"/>
</dbReference>
<feature type="transmembrane region" description="Helical" evidence="24">
    <location>
        <begin position="1812"/>
        <end position="1834"/>
    </location>
</feature>
<evidence type="ECO:0000256" key="14">
    <source>
        <dbReference type="ARBA" id="ARBA00023123"/>
    </source>
</evidence>
<dbReference type="InterPro" id="IPR052409">
    <property type="entry name" value="Myosin-III_kinase_activity"/>
</dbReference>
<dbReference type="Pfam" id="PF03142">
    <property type="entry name" value="Chitin_synth_2"/>
    <property type="match status" value="1"/>
</dbReference>
<protein>
    <recommendedName>
        <fullName evidence="4">chitin synthase</fullName>
        <ecNumber evidence="4">2.4.1.16</ecNumber>
    </recommendedName>
</protein>
<feature type="region of interest" description="Disordered" evidence="23">
    <location>
        <begin position="2128"/>
        <end position="2154"/>
    </location>
</feature>
<evidence type="ECO:0000256" key="16">
    <source>
        <dbReference type="ARBA" id="ARBA00023175"/>
    </source>
</evidence>
<keyword evidence="14 22" id="KW-0518">Myosin</keyword>
<evidence type="ECO:0000256" key="8">
    <source>
        <dbReference type="ARBA" id="ARBA00022692"/>
    </source>
</evidence>
<accession>A0A8B6CQH0</accession>
<dbReference type="GO" id="GO:0005886">
    <property type="term" value="C:plasma membrane"/>
    <property type="evidence" value="ECO:0007669"/>
    <property type="project" value="UniProtKB-SubCell"/>
</dbReference>
<keyword evidence="11 22" id="KW-0067">ATP-binding</keyword>
<dbReference type="GO" id="GO:0005524">
    <property type="term" value="F:ATP binding"/>
    <property type="evidence" value="ECO:0007669"/>
    <property type="project" value="UniProtKB-UniRule"/>
</dbReference>
<feature type="transmembrane region" description="Helical" evidence="24">
    <location>
        <begin position="1019"/>
        <end position="1038"/>
    </location>
</feature>
<evidence type="ECO:0000256" key="4">
    <source>
        <dbReference type="ARBA" id="ARBA00012543"/>
    </source>
</evidence>
<keyword evidence="6" id="KW-0963">Cytoplasm</keyword>
<feature type="transmembrane region" description="Helical" evidence="24">
    <location>
        <begin position="1726"/>
        <end position="1747"/>
    </location>
</feature>
<evidence type="ECO:0000256" key="12">
    <source>
        <dbReference type="ARBA" id="ARBA00022989"/>
    </source>
</evidence>
<evidence type="ECO:0000256" key="23">
    <source>
        <dbReference type="SAM" id="MobiDB-lite"/>
    </source>
</evidence>
<comment type="catalytic activity">
    <reaction evidence="21">
        <text>[(1-&gt;4)-N-acetyl-beta-D-glucosaminyl](n) + UDP-N-acetyl-alpha-D-glucosamine = [(1-&gt;4)-N-acetyl-beta-D-glucosaminyl](n+1) + UDP + H(+)</text>
        <dbReference type="Rhea" id="RHEA:16637"/>
        <dbReference type="Rhea" id="RHEA-COMP:9593"/>
        <dbReference type="Rhea" id="RHEA-COMP:9595"/>
        <dbReference type="ChEBI" id="CHEBI:15378"/>
        <dbReference type="ChEBI" id="CHEBI:17029"/>
        <dbReference type="ChEBI" id="CHEBI:57705"/>
        <dbReference type="ChEBI" id="CHEBI:58223"/>
        <dbReference type="EC" id="2.4.1.16"/>
    </reaction>
</comment>
<evidence type="ECO:0000256" key="3">
    <source>
        <dbReference type="ARBA" id="ARBA00004651"/>
    </source>
</evidence>
<keyword evidence="5" id="KW-1003">Cell membrane</keyword>
<evidence type="ECO:0000256" key="19">
    <source>
        <dbReference type="ARBA" id="ARBA00023273"/>
    </source>
</evidence>
<dbReference type="OrthoDB" id="370884at2759"/>
<organism evidence="26 27">
    <name type="scientific">Mytilus galloprovincialis</name>
    <name type="common">Mediterranean mussel</name>
    <dbReference type="NCBI Taxonomy" id="29158"/>
    <lineage>
        <taxon>Eukaryota</taxon>
        <taxon>Metazoa</taxon>
        <taxon>Spiralia</taxon>
        <taxon>Lophotrochozoa</taxon>
        <taxon>Mollusca</taxon>
        <taxon>Bivalvia</taxon>
        <taxon>Autobranchia</taxon>
        <taxon>Pteriomorphia</taxon>
        <taxon>Mytilida</taxon>
        <taxon>Mytiloidea</taxon>
        <taxon>Mytilidae</taxon>
        <taxon>Mytilinae</taxon>
        <taxon>Mytilus</taxon>
    </lineage>
</organism>
<dbReference type="GO" id="GO:0004100">
    <property type="term" value="F:chitin synthase activity"/>
    <property type="evidence" value="ECO:0007669"/>
    <property type="project" value="UniProtKB-EC"/>
</dbReference>
<comment type="caution">
    <text evidence="26">The sequence shown here is derived from an EMBL/GenBank/DDBJ whole genome shotgun (WGS) entry which is preliminary data.</text>
</comment>
<feature type="transmembrane region" description="Helical" evidence="24">
    <location>
        <begin position="1184"/>
        <end position="1202"/>
    </location>
</feature>
<feature type="transmembrane region" description="Helical" evidence="24">
    <location>
        <begin position="1145"/>
        <end position="1164"/>
    </location>
</feature>
<evidence type="ECO:0000256" key="15">
    <source>
        <dbReference type="ARBA" id="ARBA00023136"/>
    </source>
</evidence>
<dbReference type="Gene3D" id="3.40.850.10">
    <property type="entry name" value="Kinesin motor domain"/>
    <property type="match status" value="1"/>
</dbReference>
<dbReference type="FunFam" id="3.90.550.10:FF:000139">
    <property type="entry name" value="Chitin synthase 8"/>
    <property type="match status" value="1"/>
</dbReference>
<dbReference type="Gene3D" id="1.20.58.530">
    <property type="match status" value="1"/>
</dbReference>
<keyword evidence="12 24" id="KW-1133">Transmembrane helix</keyword>
<evidence type="ECO:0000256" key="6">
    <source>
        <dbReference type="ARBA" id="ARBA00022490"/>
    </source>
</evidence>
<comment type="similarity">
    <text evidence="20">Belongs to the chitin synthase family. Class IV subfamily.</text>
</comment>
<dbReference type="SMART" id="SM00242">
    <property type="entry name" value="MYSc"/>
    <property type="match status" value="1"/>
</dbReference>
<dbReference type="Gene3D" id="1.20.5.4820">
    <property type="match status" value="1"/>
</dbReference>
<keyword evidence="19" id="KW-0966">Cell projection</keyword>
<evidence type="ECO:0000256" key="21">
    <source>
        <dbReference type="ARBA" id="ARBA00048014"/>
    </source>
</evidence>
<evidence type="ECO:0000256" key="5">
    <source>
        <dbReference type="ARBA" id="ARBA00022475"/>
    </source>
</evidence>
<keyword evidence="27" id="KW-1185">Reference proteome</keyword>
<evidence type="ECO:0000256" key="11">
    <source>
        <dbReference type="ARBA" id="ARBA00022840"/>
    </source>
</evidence>
<feature type="transmembrane region" description="Helical" evidence="24">
    <location>
        <begin position="2003"/>
        <end position="2025"/>
    </location>
</feature>
<evidence type="ECO:0000256" key="13">
    <source>
        <dbReference type="ARBA" id="ARBA00023054"/>
    </source>
</evidence>
<dbReference type="InterPro" id="IPR027417">
    <property type="entry name" value="P-loop_NTPase"/>
</dbReference>
<dbReference type="InterPro" id="IPR029044">
    <property type="entry name" value="Nucleotide-diphossugar_trans"/>
</dbReference>
<feature type="region of interest" description="Disordered" evidence="23">
    <location>
        <begin position="844"/>
        <end position="869"/>
    </location>
</feature>
<feature type="binding site" evidence="22">
    <location>
        <begin position="97"/>
        <end position="104"/>
    </location>
    <ligand>
        <name>ATP</name>
        <dbReference type="ChEBI" id="CHEBI:30616"/>
    </ligand>
</feature>
<dbReference type="InterPro" id="IPR036961">
    <property type="entry name" value="Kinesin_motor_dom_sf"/>
</dbReference>
<dbReference type="GO" id="GO:0016459">
    <property type="term" value="C:myosin complex"/>
    <property type="evidence" value="ECO:0007669"/>
    <property type="project" value="UniProtKB-KW"/>
</dbReference>
<dbReference type="CDD" id="cd04190">
    <property type="entry name" value="Chitin_synth_C"/>
    <property type="match status" value="1"/>
</dbReference>
<feature type="transmembrane region" description="Helical" evidence="24">
    <location>
        <begin position="1214"/>
        <end position="1233"/>
    </location>
</feature>
<evidence type="ECO:0000256" key="10">
    <source>
        <dbReference type="ARBA" id="ARBA00022741"/>
    </source>
</evidence>
<evidence type="ECO:0000256" key="22">
    <source>
        <dbReference type="PROSITE-ProRule" id="PRU00782"/>
    </source>
</evidence>
<dbReference type="PROSITE" id="PS51456">
    <property type="entry name" value="MYOSIN_MOTOR"/>
    <property type="match status" value="1"/>
</dbReference>
<evidence type="ECO:0000256" key="24">
    <source>
        <dbReference type="SAM" id="Phobius"/>
    </source>
</evidence>
<dbReference type="GO" id="GO:0004674">
    <property type="term" value="F:protein serine/threonine kinase activity"/>
    <property type="evidence" value="ECO:0007669"/>
    <property type="project" value="TreeGrafter"/>
</dbReference>
<feature type="transmembrane region" description="Helical" evidence="24">
    <location>
        <begin position="1753"/>
        <end position="1775"/>
    </location>
</feature>
<gene>
    <name evidence="26" type="ORF">MGAL_10B031618</name>
</gene>
<dbReference type="EC" id="2.4.1.16" evidence="4"/>
<keyword evidence="8 24" id="KW-0812">Transmembrane</keyword>
<dbReference type="Proteomes" id="UP000596742">
    <property type="component" value="Unassembled WGS sequence"/>
</dbReference>
<evidence type="ECO:0000256" key="17">
    <source>
        <dbReference type="ARBA" id="ARBA00023180"/>
    </source>
</evidence>
<feature type="transmembrane region" description="Helical" evidence="24">
    <location>
        <begin position="956"/>
        <end position="980"/>
    </location>
</feature>
<keyword evidence="18" id="KW-0206">Cytoskeleton</keyword>
<feature type="compositionally biased region" description="Basic and acidic residues" evidence="23">
    <location>
        <begin position="860"/>
        <end position="869"/>
    </location>
</feature>
<feature type="compositionally biased region" description="Acidic residues" evidence="23">
    <location>
        <begin position="2134"/>
        <end position="2149"/>
    </location>
</feature>
<feature type="transmembrane region" description="Helical" evidence="24">
    <location>
        <begin position="1787"/>
        <end position="1806"/>
    </location>
</feature>
<dbReference type="InterPro" id="IPR001609">
    <property type="entry name" value="Myosin_head_motor_dom-like"/>
</dbReference>
<feature type="transmembrane region" description="Helical" evidence="24">
    <location>
        <begin position="1059"/>
        <end position="1082"/>
    </location>
</feature>
<keyword evidence="13" id="KW-0175">Coiled coil</keyword>
<feature type="region of interest" description="Actin-binding" evidence="22">
    <location>
        <begin position="602"/>
        <end position="624"/>
    </location>
</feature>
<dbReference type="SUPFAM" id="SSF53448">
    <property type="entry name" value="Nucleotide-diphospho-sugar transferases"/>
    <property type="match status" value="1"/>
</dbReference>
<keyword evidence="7 26" id="KW-0808">Transferase</keyword>
<evidence type="ECO:0000256" key="9">
    <source>
        <dbReference type="ARBA" id="ARBA00022737"/>
    </source>
</evidence>
<evidence type="ECO:0000256" key="7">
    <source>
        <dbReference type="ARBA" id="ARBA00022679"/>
    </source>
</evidence>
<evidence type="ECO:0000313" key="27">
    <source>
        <dbReference type="Proteomes" id="UP000596742"/>
    </source>
</evidence>
<dbReference type="Gene3D" id="1.10.10.820">
    <property type="match status" value="1"/>
</dbReference>
<dbReference type="SUPFAM" id="SSF52540">
    <property type="entry name" value="P-loop containing nucleoside triphosphate hydrolases"/>
    <property type="match status" value="1"/>
</dbReference>
<feature type="transmembrane region" description="Helical" evidence="24">
    <location>
        <begin position="901"/>
        <end position="926"/>
    </location>
</feature>
<sequence length="2360" mass="272263">MAVKRDDLSCLENFDEDSVLEVLRSRYAQDTIYTNCGEILLAVNPYKTLPIFDDENHEKYDWKRFEAKIPPHVFNVAARAYQRIREAKTDQVILVSGESGAGKTESTKLMVKHLVYMCPNGSDDLHNKIVQVNPLLEAFGNAQTIMNDNSSRFAKFLELSFDESGQVLGAAIRDYMLEKSRVVTSNKDEGNFHIFYSLFAGTSKQQLIDLNLSEGKNYRIMKSGCLNLLEGKTKYREIYTQQMDALERIGFDEDDMIILHSMLGAIIHLTEVKFREARKVNEPLEIVNTDQVDQAAQLLNVDPVELCLALIKSKTEYGGEQIYCLKNIEQARDSCDALAKAIYERMFGWVIRRINEDLNPTKQRKRVTASIGILDIAGFENLHVNSFEQLCINFVNERLQNFMNDHVFTKEKALFRDEGIPCDDIDFKNNEGIIDTFIKKQIGILNLLNEETQFKQGSDESFVRKVTANHAKSDIIVKKRSDDPEFGVCHFAGKVWYDCHGFLDKNKDTLNDDLFDCMKDSTNDFIRDLFTIKKGPTGTISETQFHLRQSKKVQREHRSNNAMQLSTELGKSLKKFNLRGPETRRYNANKHKTVISYFRESMDKLLLKMKRAEAHFVRCIKPNKQKQKDNFNAQYVKEQLLYNGITEIAKIRKNGYPIRKRHTDFYERYFVLHSEFSKALQQNPDQLTKRLIDKIIPDDLKKWCRIGKHQVFMRETVHLFLEKQLYHRERLSGIVHTMWLGMKARTLFKEMKSKAESQKMKRKVKFEEKKGNDETKGMVTLIRLEDTPSHTLTNKNELAAKGMWANTVSDQMSCYSKPDSHQLRKRTTEEKKFPSIIKQDIGTGSAIPDHHCDLNTGNTDEQRKKESRSKEKPFWDIFNNIPREKKTKDVHERSSLRGIKLVVYGLLFLLVFCSLVVQKISLMLLVNYEKEESINNSVNGTVTKKEEDSDFLHARYFLLVVAICIPYVLTVVVGFFRVLFGNIKSPTKKTMLVVLTIECMHSVGLGFLVFKVLGELHVAHGIMVLNTTCFVPSFFHLFTTRKSTDGNFEKKSRKSCKRFTDTSMDILACLTQISVIPLVVYFDMYKTDVSTEEIIYIISSFLLCSLSWWENFIPDGTTKKNTANNKNVEQFILSIKFDLQESRPFITAISSLFKIGVTISIGVLLPEPDLNLVTAWEGLTIDDIFKFTPIILITTSSFVAYYMAYTACRLKLQVFSFSFACFLSTPAAVAIAMTDCEYNFLSTFNKDSLNCQEEAFSQNTHLLMNRRRQIKRIRKDFVNGAEVFRIAVDDNKTSFKKIPPMIYACATMWHENRQEMVQILKSLYRLDTDQFVRQKAVETYILQNEGEEVITGEFEYYEFEAHILFDDAYELDDNEEEMVPNKFVRLFTDVMQEAANAIHKKNVELRKPRIIPSPYGAQLVFLLPGNNLMYVHLKDKNKIRHRKRWSQVMYMYYLLGYRLGNECKERIKLYLKEDKFDDHITWDTEKKDGKFGKSQIFNFLDDEVLYRAENTFILALDGDVDFTPKAVRLLIDRMVKNEELGAACGRIHPIGKGPMVWYQKFEYAVAHWLQKSTEHVLGCVLCSPGCFSLFRGSALMDDNVMRKYTIKPTEASHHLMYDQGEDRWLCTLLLQQGYRVDYAAASDAYTYAPEGFGEFFNQRRRWMPSTIANVMDLLTDARNTVSINNNISWLYMIYQGALMLSTLIGPSTVVMMIAGAYLTVFQLNLLTSYAIALSPAILYMIICFTVKPKYQIMIAEIFSAIYSFIMMVVLVGCLITAVQQSPFHPSVIFLGSMVFIFVFAAVIHPWEFHCIFYGLLYFVSIPSGFLLLIIYSLCNMNSVSWGTREVAKKKTQKEKDEVERKKIEKEEKSWFSRFMPVNQLKDLRSILELSKKETKTKEDRGIQTEDLDEVVVETNKKKMVSWIDKTLEETINDKTVITPTTNKPFDFLHKPKWTEDNDFKNGKVMSMTPEETVFWEEFIKRYLQPLDADKKEQKRMKKALAQLRNEVVAGFAFINLIWISINFMFQLRKPAIIEFPKAPGAENVDDDVIKIDALGLMFIIFFVLILLLQFIGMVIHRWGTLMHLIAITEIPNPFKCGKNQSHENIGEEGPEKIDAKTLVRFCAEVVGEPMPDYSSDEDDEDDEEEDDKVEQELSNTIRNNAVRGVKGNIGGTRTPGLGMSFRETMVIGRDSISNNLRSTLTSPNFRQTARNMIAISKRKYDDGTKPPPKGNVLRYRKNNPSRSRTDWEQAKKFGSTKPIFKDFINEIQNDRDLKHKVRGIEKQTTGDNLKRTLRRENSASDFDEPVNDKLSGAVGTLSRAFYKNLNQKTKIKTEDNPVSIGSNSGSRLRFRETTETITSL</sequence>
<keyword evidence="16 22" id="KW-0505">Motor protein</keyword>
<dbReference type="PRINTS" id="PR00193">
    <property type="entry name" value="MYOSINHEAVY"/>
</dbReference>
<dbReference type="GO" id="GO:0000146">
    <property type="term" value="F:microfilament motor activity"/>
    <property type="evidence" value="ECO:0007669"/>
    <property type="project" value="TreeGrafter"/>
</dbReference>
<reference evidence="26" key="1">
    <citation type="submission" date="2018-11" db="EMBL/GenBank/DDBJ databases">
        <authorList>
            <person name="Alioto T."/>
            <person name="Alioto T."/>
        </authorList>
    </citation>
    <scope>NUCLEOTIDE SEQUENCE</scope>
</reference>
<dbReference type="PANTHER" id="PTHR46256">
    <property type="entry name" value="AGAP011099-PA"/>
    <property type="match status" value="1"/>
</dbReference>
<dbReference type="Gene3D" id="1.20.120.720">
    <property type="entry name" value="Myosin VI head, motor domain, U50 subdomain"/>
    <property type="match status" value="1"/>
</dbReference>
<evidence type="ECO:0000256" key="1">
    <source>
        <dbReference type="ARBA" id="ARBA00004245"/>
    </source>
</evidence>
<dbReference type="Pfam" id="PF00063">
    <property type="entry name" value="Myosin_head"/>
    <property type="match status" value="1"/>
</dbReference>
<feature type="transmembrane region" description="Helical" evidence="24">
    <location>
        <begin position="2053"/>
        <end position="2075"/>
    </location>
</feature>
<dbReference type="EMBL" id="UYJE01002153">
    <property type="protein sequence ID" value="VDI08202.1"/>
    <property type="molecule type" value="Genomic_DNA"/>
</dbReference>
<feature type="domain" description="Myosin motor" evidence="25">
    <location>
        <begin position="3"/>
        <end position="726"/>
    </location>
</feature>
<keyword evidence="10 22" id="KW-0547">Nucleotide-binding</keyword>
<keyword evidence="17" id="KW-0325">Glycoprotein</keyword>
<keyword evidence="26" id="KW-0328">Glycosyltransferase</keyword>
<keyword evidence="15 24" id="KW-0472">Membrane</keyword>
<keyword evidence="9" id="KW-0677">Repeat</keyword>
<feature type="transmembrane region" description="Helical" evidence="24">
    <location>
        <begin position="1689"/>
        <end position="1714"/>
    </location>
</feature>
<evidence type="ECO:0000259" key="25">
    <source>
        <dbReference type="PROSITE" id="PS51456"/>
    </source>
</evidence>
<evidence type="ECO:0000256" key="18">
    <source>
        <dbReference type="ARBA" id="ARBA00023212"/>
    </source>
</evidence>
<keyword evidence="22" id="KW-0009">Actin-binding</keyword>
<evidence type="ECO:0000256" key="2">
    <source>
        <dbReference type="ARBA" id="ARBA00004316"/>
    </source>
</evidence>
<evidence type="ECO:0000256" key="20">
    <source>
        <dbReference type="ARBA" id="ARBA00046329"/>
    </source>
</evidence>